<dbReference type="SUPFAM" id="SSF52540">
    <property type="entry name" value="P-loop containing nucleoside triphosphate hydrolases"/>
    <property type="match status" value="1"/>
</dbReference>
<keyword evidence="2" id="KW-0347">Helicase</keyword>
<evidence type="ECO:0000313" key="2">
    <source>
        <dbReference type="EMBL" id="RGE66302.1"/>
    </source>
</evidence>
<dbReference type="AlphaFoldDB" id="A0A3E3IGZ1"/>
<name>A0A3E3IGZ1_9FIRM</name>
<dbReference type="InterPro" id="IPR027417">
    <property type="entry name" value="P-loop_NTPase"/>
</dbReference>
<evidence type="ECO:0000313" key="3">
    <source>
        <dbReference type="Proteomes" id="UP000260828"/>
    </source>
</evidence>
<dbReference type="Pfam" id="PF13481">
    <property type="entry name" value="AAA_25"/>
    <property type="match status" value="1"/>
</dbReference>
<dbReference type="RefSeq" id="WP_117546773.1">
    <property type="nucleotide sequence ID" value="NZ_QVME01000008.1"/>
</dbReference>
<gene>
    <name evidence="2" type="ORF">DXC40_13525</name>
</gene>
<feature type="compositionally biased region" description="Polar residues" evidence="1">
    <location>
        <begin position="339"/>
        <end position="354"/>
    </location>
</feature>
<reference evidence="2 3" key="1">
    <citation type="submission" date="2018-08" db="EMBL/GenBank/DDBJ databases">
        <title>A genome reference for cultivated species of the human gut microbiota.</title>
        <authorList>
            <person name="Zou Y."/>
            <person name="Xue W."/>
            <person name="Luo G."/>
        </authorList>
    </citation>
    <scope>NUCLEOTIDE SEQUENCE [LARGE SCALE GENOMIC DNA]</scope>
    <source>
        <strain evidence="2 3">TF05-12AC</strain>
    </source>
</reference>
<keyword evidence="2" id="KW-0378">Hydrolase</keyword>
<dbReference type="GO" id="GO:0004386">
    <property type="term" value="F:helicase activity"/>
    <property type="evidence" value="ECO:0007669"/>
    <property type="project" value="UniProtKB-KW"/>
</dbReference>
<feature type="region of interest" description="Disordered" evidence="1">
    <location>
        <begin position="315"/>
        <end position="354"/>
    </location>
</feature>
<accession>A0A3E3IGZ1</accession>
<keyword evidence="2" id="KW-0067">ATP-binding</keyword>
<organism evidence="2 3">
    <name type="scientific">Anaerotruncus colihominis</name>
    <dbReference type="NCBI Taxonomy" id="169435"/>
    <lineage>
        <taxon>Bacteria</taxon>
        <taxon>Bacillati</taxon>
        <taxon>Bacillota</taxon>
        <taxon>Clostridia</taxon>
        <taxon>Eubacteriales</taxon>
        <taxon>Oscillospiraceae</taxon>
        <taxon>Anaerotruncus</taxon>
    </lineage>
</organism>
<keyword evidence="2" id="KW-0547">Nucleotide-binding</keyword>
<dbReference type="Proteomes" id="UP000260828">
    <property type="component" value="Unassembled WGS sequence"/>
</dbReference>
<protein>
    <submittedName>
        <fullName evidence="2">Helicase DnaB</fullName>
    </submittedName>
</protein>
<evidence type="ECO:0000256" key="1">
    <source>
        <dbReference type="SAM" id="MobiDB-lite"/>
    </source>
</evidence>
<dbReference type="Gene3D" id="3.40.50.300">
    <property type="entry name" value="P-loop containing nucleotide triphosphate hydrolases"/>
    <property type="match status" value="1"/>
</dbReference>
<comment type="caution">
    <text evidence="2">The sequence shown here is derived from an EMBL/GenBank/DDBJ whole genome shotgun (WGS) entry which is preliminary data.</text>
</comment>
<dbReference type="EMBL" id="QVME01000008">
    <property type="protein sequence ID" value="RGE66302.1"/>
    <property type="molecule type" value="Genomic_DNA"/>
</dbReference>
<proteinExistence type="predicted"/>
<sequence>MQKLKTVDADTLLSTPLPANQFVVERLLPRGLHILAGASKVGKSWLALWLCLCVAKGEPIWGLTTVRGTVLYLCLEDSLSRIQGRLFQLTENAPAALHFATMAGSIGKGLEEQIEAFLQMHRDTVLVVIDTLQKVRVSNSAANPYAIDYQDLSSLKALADRYRVAILAIHHIRKMQDDDPFNRISGTTGISGVADTNLVLLKQGRSGVDATLHCVGRDVEYQELHLKFQNCHWLLTEPLEEQKQEPVSPEVLRLAEFLKGLESFDGTATELAALWEGYAGEPMQPSVLSKKLARYAGELDKLGIHITASRTRESRSLHLRCDSSDGSDGKNGTEPVSDLLSQPSHLSPAQPTPL</sequence>